<dbReference type="Pfam" id="PF00205">
    <property type="entry name" value="TPP_enzyme_M"/>
    <property type="match status" value="1"/>
</dbReference>
<dbReference type="Gene3D" id="3.40.50.1220">
    <property type="entry name" value="TPP-binding domain"/>
    <property type="match status" value="1"/>
</dbReference>
<keyword evidence="2 3" id="KW-0786">Thiamine pyrophosphate</keyword>
<dbReference type="GO" id="GO:0009099">
    <property type="term" value="P:L-valine biosynthetic process"/>
    <property type="evidence" value="ECO:0007669"/>
    <property type="project" value="TreeGrafter"/>
</dbReference>
<dbReference type="SUPFAM" id="SSF52518">
    <property type="entry name" value="Thiamin diphosphate-binding fold (THDP-binding)"/>
    <property type="match status" value="2"/>
</dbReference>
<dbReference type="AlphaFoldDB" id="A0A2Z5N556"/>
<accession>A0A2Z5N556</accession>
<dbReference type="InterPro" id="IPR045229">
    <property type="entry name" value="TPP_enz"/>
</dbReference>
<organism evidence="7 8">
    <name type="scientific">Burkholderia pyrrocinia</name>
    <name type="common">Pseudomonas pyrrocinia</name>
    <dbReference type="NCBI Taxonomy" id="60550"/>
    <lineage>
        <taxon>Bacteria</taxon>
        <taxon>Pseudomonadati</taxon>
        <taxon>Pseudomonadota</taxon>
        <taxon>Betaproteobacteria</taxon>
        <taxon>Burkholderiales</taxon>
        <taxon>Burkholderiaceae</taxon>
        <taxon>Burkholderia</taxon>
        <taxon>Burkholderia cepacia complex</taxon>
    </lineage>
</organism>
<name>A0A2Z5N556_BURPY</name>
<evidence type="ECO:0008006" key="9">
    <source>
        <dbReference type="Google" id="ProtNLM"/>
    </source>
</evidence>
<evidence type="ECO:0000259" key="6">
    <source>
        <dbReference type="Pfam" id="PF02776"/>
    </source>
</evidence>
<comment type="similarity">
    <text evidence="1 3">Belongs to the TPP enzyme family.</text>
</comment>
<dbReference type="Gene3D" id="3.40.50.970">
    <property type="match status" value="2"/>
</dbReference>
<dbReference type="InterPro" id="IPR029061">
    <property type="entry name" value="THDP-binding"/>
</dbReference>
<evidence type="ECO:0000259" key="5">
    <source>
        <dbReference type="Pfam" id="PF02775"/>
    </source>
</evidence>
<dbReference type="GO" id="GO:0000287">
    <property type="term" value="F:magnesium ion binding"/>
    <property type="evidence" value="ECO:0007669"/>
    <property type="project" value="InterPro"/>
</dbReference>
<dbReference type="PANTHER" id="PTHR18968:SF13">
    <property type="entry name" value="ACETOLACTATE SYNTHASE CATALYTIC SUBUNIT, MITOCHONDRIAL"/>
    <property type="match status" value="1"/>
</dbReference>
<dbReference type="InterPro" id="IPR029035">
    <property type="entry name" value="DHS-like_NAD/FAD-binding_dom"/>
</dbReference>
<sequence length="537" mass="55561">MKTVGMYLVELLAAYGVDTVFGIPGVHTIELYRGLAGSALRHVSARHEQGLGFMADGYARATGKPGVCFVITGPGMTNIATSMAQAYADSIPMLVVSSVNASGDIGSGNGHLHELPDQHAFAGNVAAFSYTVPRADALPQAIARAFAVFSGGRPRPVHIQIPLDVLAAPADALPPVPASPARIAPGPAPAGGIDAFRAKALAARAPLILAGGGALDAADDVRWLAETLDAPVVMTINGRGVLPPAHPLGIAWSASSDAVRALMRDSDLIVALGTELGPTDYDLYATRSFAMPAPLVRIDIDPQQLCRNAVPALPLLGDVGETLRALRRGWPADVPADVPARAEGDGIERAAMCRAAARQELNDEMRRDLALLDSVRDALPDAAIVGDSTRVVYAGNVGFAAPRPRSWFNASVGFGSLGYGLPAAVGASLGDRSRPVVCIAGDGGFQYTLAELGTAVQHGARVIVVLLNNGGYGEIKRAMVDGGVEPVGVDLHTPDFVAIARAYGWGAQRVDEGVSLAGALSEAAAHDAPYLIEMRVA</sequence>
<evidence type="ECO:0000259" key="4">
    <source>
        <dbReference type="Pfam" id="PF00205"/>
    </source>
</evidence>
<evidence type="ECO:0000256" key="2">
    <source>
        <dbReference type="ARBA" id="ARBA00023052"/>
    </source>
</evidence>
<dbReference type="SUPFAM" id="SSF52467">
    <property type="entry name" value="DHS-like NAD/FAD-binding domain"/>
    <property type="match status" value="1"/>
</dbReference>
<feature type="domain" description="Thiamine pyrophosphate enzyme N-terminal TPP-binding" evidence="6">
    <location>
        <begin position="3"/>
        <end position="120"/>
    </location>
</feature>
<dbReference type="GO" id="GO:0009097">
    <property type="term" value="P:isoleucine biosynthetic process"/>
    <property type="evidence" value="ECO:0007669"/>
    <property type="project" value="TreeGrafter"/>
</dbReference>
<dbReference type="InterPro" id="IPR012000">
    <property type="entry name" value="Thiamin_PyroP_enz_cen_dom"/>
</dbReference>
<dbReference type="GO" id="GO:0050660">
    <property type="term" value="F:flavin adenine dinucleotide binding"/>
    <property type="evidence" value="ECO:0007669"/>
    <property type="project" value="TreeGrafter"/>
</dbReference>
<dbReference type="EMBL" id="CP024903">
    <property type="protein sequence ID" value="AXF23837.1"/>
    <property type="molecule type" value="Genomic_DNA"/>
</dbReference>
<proteinExistence type="inferred from homology"/>
<reference evidence="7 8" key="1">
    <citation type="journal article" date="2018" name="ISME J.">
        <title>Involvement of Burkholderiaceae and sulfurous volatiles in disease-suppressive soils.</title>
        <authorList>
            <person name="Carrion V.J."/>
            <person name="Cordovez V."/>
            <person name="Tyc O."/>
            <person name="Etalo D.W."/>
            <person name="de Bruijn I."/>
            <person name="de Jager V.C."/>
            <person name="Medema M.H."/>
            <person name="Eberl L."/>
            <person name="Raaijmakers J.M."/>
        </authorList>
    </citation>
    <scope>NUCLEOTIDE SEQUENCE [LARGE SCALE GENOMIC DNA]</scope>
    <source>
        <strain evidence="8">mHSR5</strain>
    </source>
</reference>
<dbReference type="PANTHER" id="PTHR18968">
    <property type="entry name" value="THIAMINE PYROPHOSPHATE ENZYMES"/>
    <property type="match status" value="1"/>
</dbReference>
<dbReference type="Proteomes" id="UP000253104">
    <property type="component" value="Chromosome mHSR5_B"/>
</dbReference>
<evidence type="ECO:0000256" key="1">
    <source>
        <dbReference type="ARBA" id="ARBA00007812"/>
    </source>
</evidence>
<dbReference type="Pfam" id="PF02776">
    <property type="entry name" value="TPP_enzyme_N"/>
    <property type="match status" value="1"/>
</dbReference>
<dbReference type="CDD" id="cd07035">
    <property type="entry name" value="TPP_PYR_POX_like"/>
    <property type="match status" value="1"/>
</dbReference>
<dbReference type="InterPro" id="IPR012001">
    <property type="entry name" value="Thiamin_PyroP_enz_TPP-bd_dom"/>
</dbReference>
<dbReference type="OrthoDB" id="2254214at2"/>
<dbReference type="GO" id="GO:0030976">
    <property type="term" value="F:thiamine pyrophosphate binding"/>
    <property type="evidence" value="ECO:0007669"/>
    <property type="project" value="InterPro"/>
</dbReference>
<gene>
    <name evidence="7" type="ORF">CUJ89_26025</name>
</gene>
<evidence type="ECO:0000313" key="8">
    <source>
        <dbReference type="Proteomes" id="UP000253104"/>
    </source>
</evidence>
<dbReference type="RefSeq" id="WP_114180232.1">
    <property type="nucleotide sequence ID" value="NZ_CP024903.1"/>
</dbReference>
<feature type="domain" description="Thiamine pyrophosphate enzyme TPP-binding" evidence="5">
    <location>
        <begin position="399"/>
        <end position="533"/>
    </location>
</feature>
<dbReference type="GO" id="GO:0003984">
    <property type="term" value="F:acetolactate synthase activity"/>
    <property type="evidence" value="ECO:0007669"/>
    <property type="project" value="TreeGrafter"/>
</dbReference>
<evidence type="ECO:0000256" key="3">
    <source>
        <dbReference type="RuleBase" id="RU362132"/>
    </source>
</evidence>
<dbReference type="FunFam" id="3.40.50.970:FF:000007">
    <property type="entry name" value="Acetolactate synthase"/>
    <property type="match status" value="1"/>
</dbReference>
<dbReference type="CDD" id="cd00568">
    <property type="entry name" value="TPP_enzymes"/>
    <property type="match status" value="1"/>
</dbReference>
<protein>
    <recommendedName>
        <fullName evidence="9">5-guanidino-2-oxopentanoate decarboxylase</fullName>
    </recommendedName>
</protein>
<dbReference type="GO" id="GO:0005948">
    <property type="term" value="C:acetolactate synthase complex"/>
    <property type="evidence" value="ECO:0007669"/>
    <property type="project" value="TreeGrafter"/>
</dbReference>
<dbReference type="NCBIfam" id="NF005712">
    <property type="entry name" value="PRK07524.1"/>
    <property type="match status" value="1"/>
</dbReference>
<dbReference type="Pfam" id="PF02775">
    <property type="entry name" value="TPP_enzyme_C"/>
    <property type="match status" value="1"/>
</dbReference>
<evidence type="ECO:0000313" key="7">
    <source>
        <dbReference type="EMBL" id="AXF23837.1"/>
    </source>
</evidence>
<feature type="domain" description="Thiamine pyrophosphate enzyme central" evidence="4">
    <location>
        <begin position="202"/>
        <end position="326"/>
    </location>
</feature>
<dbReference type="InterPro" id="IPR011766">
    <property type="entry name" value="TPP_enzyme_TPP-bd"/>
</dbReference>